<keyword evidence="3" id="KW-1185">Reference proteome</keyword>
<accession>A0AAJ6QNI8</accession>
<dbReference type="GO" id="GO:0005829">
    <property type="term" value="C:cytosol"/>
    <property type="evidence" value="ECO:0007669"/>
    <property type="project" value="TreeGrafter"/>
</dbReference>
<name>A0AAJ6QNI8_9ACAR</name>
<evidence type="ECO:0000259" key="2">
    <source>
        <dbReference type="Pfam" id="PF19289"/>
    </source>
</evidence>
<dbReference type="Pfam" id="PF19289">
    <property type="entry name" value="PmbA_TldD_3rd"/>
    <property type="match status" value="1"/>
</dbReference>
<dbReference type="GO" id="GO:0006508">
    <property type="term" value="P:proteolysis"/>
    <property type="evidence" value="ECO:0007669"/>
    <property type="project" value="InterPro"/>
</dbReference>
<evidence type="ECO:0000313" key="4">
    <source>
        <dbReference type="RefSeq" id="XP_003738643.1"/>
    </source>
</evidence>
<organism evidence="3 4">
    <name type="scientific">Galendromus occidentalis</name>
    <name type="common">western predatory mite</name>
    <dbReference type="NCBI Taxonomy" id="34638"/>
    <lineage>
        <taxon>Eukaryota</taxon>
        <taxon>Metazoa</taxon>
        <taxon>Ecdysozoa</taxon>
        <taxon>Arthropoda</taxon>
        <taxon>Chelicerata</taxon>
        <taxon>Arachnida</taxon>
        <taxon>Acari</taxon>
        <taxon>Parasitiformes</taxon>
        <taxon>Mesostigmata</taxon>
        <taxon>Gamasina</taxon>
        <taxon>Phytoseioidea</taxon>
        <taxon>Phytoseiidae</taxon>
        <taxon>Typhlodrominae</taxon>
        <taxon>Galendromus</taxon>
    </lineage>
</organism>
<dbReference type="Proteomes" id="UP000694867">
    <property type="component" value="Unplaced"/>
</dbReference>
<dbReference type="PANTHER" id="PTHR43421">
    <property type="entry name" value="METALLOPROTEASE PMBA"/>
    <property type="match status" value="1"/>
</dbReference>
<dbReference type="InterPro" id="IPR047657">
    <property type="entry name" value="PmbA"/>
</dbReference>
<gene>
    <name evidence="4" type="primary">LOC100907780</name>
</gene>
<dbReference type="InterPro" id="IPR036059">
    <property type="entry name" value="TldD/PmbA_sf"/>
</dbReference>
<reference evidence="4" key="1">
    <citation type="submission" date="2025-08" db="UniProtKB">
        <authorList>
            <consortium name="RefSeq"/>
        </authorList>
    </citation>
    <scope>IDENTIFICATION</scope>
</reference>
<dbReference type="AlphaFoldDB" id="A0AAJ6QNI8"/>
<dbReference type="GO" id="GO:0008237">
    <property type="term" value="F:metallopeptidase activity"/>
    <property type="evidence" value="ECO:0007669"/>
    <property type="project" value="InterPro"/>
</dbReference>
<dbReference type="KEGG" id="goe:100907780"/>
<evidence type="ECO:0000256" key="1">
    <source>
        <dbReference type="SAM" id="MobiDB-lite"/>
    </source>
</evidence>
<dbReference type="GeneID" id="100907780"/>
<dbReference type="RefSeq" id="XP_003738643.1">
    <property type="nucleotide sequence ID" value="XM_003738595.1"/>
</dbReference>
<dbReference type="InterPro" id="IPR045569">
    <property type="entry name" value="Metalloprtase-TldD/E_C"/>
</dbReference>
<protein>
    <submittedName>
        <fullName evidence="4">Uncharacterized protein LOC100907780</fullName>
    </submittedName>
</protein>
<dbReference type="PANTHER" id="PTHR43421:SF1">
    <property type="entry name" value="METALLOPROTEASE PMBA"/>
    <property type="match status" value="1"/>
</dbReference>
<proteinExistence type="predicted"/>
<evidence type="ECO:0000313" key="3">
    <source>
        <dbReference type="Proteomes" id="UP000694867"/>
    </source>
</evidence>
<sequence length="215" mass="22742">MDVVFDPRIAGSLLGHFAAAVNGTSVAQGTSFLASSKGKRIFREGIDVIDDPTRPGGLASRLFDGEGVRPRRLPLTEGGILANWLLDQTSANQLGLTNNGCARRAPGGTPSPSSSNLYLDGGKHTPEELISDIKEGVYITEMIGSTINMLTGDYSRGASGFMIRNGQIAEPVAGLTVAGQLSDMFKNMFAANDLLFRRSINAPTLRIADLMVAGE</sequence>
<dbReference type="SUPFAM" id="SSF111283">
    <property type="entry name" value="Putative modulator of DNA gyrase, PmbA/TldD"/>
    <property type="match status" value="1"/>
</dbReference>
<feature type="region of interest" description="Disordered" evidence="1">
    <location>
        <begin position="97"/>
        <end position="119"/>
    </location>
</feature>
<feature type="domain" description="Metalloprotease TldD/E C-terminal" evidence="2">
    <location>
        <begin position="1"/>
        <end position="214"/>
    </location>
</feature>